<feature type="transmembrane region" description="Helical" evidence="1">
    <location>
        <begin position="137"/>
        <end position="157"/>
    </location>
</feature>
<feature type="transmembrane region" description="Helical" evidence="1">
    <location>
        <begin position="58"/>
        <end position="75"/>
    </location>
</feature>
<sequence length="179" mass="19622">MGNSIFTSRLAYRIFYVALSGLIILLHLVPLQTVPRGWAAPDFLMALTFAWMLRRPDYLPALLIAAVAFTGDLLLQRPPGLQAALVLIGAEFLRSRMILNRDLPFLVEWALVGAVVLGIALAERLVMAAIFVPLPRLGLTFIQALMTIAAYPLVVLATTHVLGIRKRTPGDVDPKGRLV</sequence>
<evidence type="ECO:0000313" key="2">
    <source>
        <dbReference type="EMBL" id="SLN15761.1"/>
    </source>
</evidence>
<reference evidence="2 3" key="1">
    <citation type="submission" date="2017-03" db="EMBL/GenBank/DDBJ databases">
        <authorList>
            <person name="Afonso C.L."/>
            <person name="Miller P.J."/>
            <person name="Scott M.A."/>
            <person name="Spackman E."/>
            <person name="Goraichik I."/>
            <person name="Dimitrov K.M."/>
            <person name="Suarez D.L."/>
            <person name="Swayne D.E."/>
        </authorList>
    </citation>
    <scope>NUCLEOTIDE SEQUENCE [LARGE SCALE GENOMIC DNA]</scope>
    <source>
        <strain evidence="2 3">CECT 7680</strain>
    </source>
</reference>
<evidence type="ECO:0008006" key="4">
    <source>
        <dbReference type="Google" id="ProtNLM"/>
    </source>
</evidence>
<dbReference type="RefSeq" id="WP_085866995.1">
    <property type="nucleotide sequence ID" value="NZ_FWFQ01000002.1"/>
</dbReference>
<organism evidence="2 3">
    <name type="scientific">Pseudoruegeria aquimaris</name>
    <dbReference type="NCBI Taxonomy" id="393663"/>
    <lineage>
        <taxon>Bacteria</taxon>
        <taxon>Pseudomonadati</taxon>
        <taxon>Pseudomonadota</taxon>
        <taxon>Alphaproteobacteria</taxon>
        <taxon>Rhodobacterales</taxon>
        <taxon>Roseobacteraceae</taxon>
        <taxon>Pseudoruegeria</taxon>
    </lineage>
</organism>
<keyword evidence="1" id="KW-1133">Transmembrane helix</keyword>
<evidence type="ECO:0000256" key="1">
    <source>
        <dbReference type="SAM" id="Phobius"/>
    </source>
</evidence>
<accession>A0A1Y5REQ9</accession>
<keyword evidence="3" id="KW-1185">Reference proteome</keyword>
<evidence type="ECO:0000313" key="3">
    <source>
        <dbReference type="Proteomes" id="UP000193409"/>
    </source>
</evidence>
<keyword evidence="1" id="KW-0472">Membrane</keyword>
<protein>
    <recommendedName>
        <fullName evidence="4">Rod shape-determining protein MreD</fullName>
    </recommendedName>
</protein>
<proteinExistence type="predicted"/>
<feature type="transmembrane region" description="Helical" evidence="1">
    <location>
        <begin position="106"/>
        <end position="131"/>
    </location>
</feature>
<dbReference type="OrthoDB" id="7629477at2"/>
<dbReference type="AlphaFoldDB" id="A0A1Y5REQ9"/>
<dbReference type="EMBL" id="FWFQ01000002">
    <property type="protein sequence ID" value="SLN15761.1"/>
    <property type="molecule type" value="Genomic_DNA"/>
</dbReference>
<keyword evidence="1" id="KW-0812">Transmembrane</keyword>
<feature type="transmembrane region" description="Helical" evidence="1">
    <location>
        <begin position="12"/>
        <end position="31"/>
    </location>
</feature>
<gene>
    <name evidence="2" type="ORF">PSA7680_00418</name>
</gene>
<dbReference type="Proteomes" id="UP000193409">
    <property type="component" value="Unassembled WGS sequence"/>
</dbReference>
<name>A0A1Y5REQ9_9RHOB</name>